<evidence type="ECO:0000256" key="1">
    <source>
        <dbReference type="ARBA" id="ARBA00022603"/>
    </source>
</evidence>
<keyword evidence="1" id="KW-0489">Methyltransferase</keyword>
<evidence type="ECO:0000313" key="6">
    <source>
        <dbReference type="Proteomes" id="UP000191154"/>
    </source>
</evidence>
<sequence length="248" mass="29521">MKPYNKEFVFQVMKKYDKLINEGTSGNYRIVKNVVEENLQGYMYENKEQYNINVIQLLKDNVSLMRLSPKEIESSYETIKFAKGKVGIVGLGIGYVVQEIAKKNLVEEVTVYEISEDVIELYNKNFTKNEKIKIIKGDAFKAERQKFDFFYVDIYEYKLTSKAVKDYKIFNELHEIEEYSFWGLEHFLLSCKYEDIVWVYIPENWISMSKKIYESLDSSGYIKTYRPLEENKVREILMQFKEILNADM</sequence>
<evidence type="ECO:0008006" key="7">
    <source>
        <dbReference type="Google" id="ProtNLM"/>
    </source>
</evidence>
<keyword evidence="2" id="KW-0808">Transferase</keyword>
<dbReference type="SUPFAM" id="SSF53335">
    <property type="entry name" value="S-adenosyl-L-methionine-dependent methyltransferases"/>
    <property type="match status" value="1"/>
</dbReference>
<dbReference type="STRING" id="169679.CSACC_40740"/>
<evidence type="ECO:0000256" key="3">
    <source>
        <dbReference type="ARBA" id="ARBA00022691"/>
    </source>
</evidence>
<dbReference type="EMBL" id="LZYZ01000001">
    <property type="protein sequence ID" value="OOM16415.1"/>
    <property type="molecule type" value="Genomic_DNA"/>
</dbReference>
<keyword evidence="4" id="KW-0694">RNA-binding</keyword>
<proteinExistence type="predicted"/>
<dbReference type="GO" id="GO:0003723">
    <property type="term" value="F:RNA binding"/>
    <property type="evidence" value="ECO:0007669"/>
    <property type="project" value="UniProtKB-KW"/>
</dbReference>
<dbReference type="InterPro" id="IPR029063">
    <property type="entry name" value="SAM-dependent_MTases_sf"/>
</dbReference>
<comment type="caution">
    <text evidence="5">The sequence shown here is derived from an EMBL/GenBank/DDBJ whole genome shotgun (WGS) entry which is preliminary data.</text>
</comment>
<organism evidence="5 6">
    <name type="scientific">Clostridium saccharobutylicum</name>
    <dbReference type="NCBI Taxonomy" id="169679"/>
    <lineage>
        <taxon>Bacteria</taxon>
        <taxon>Bacillati</taxon>
        <taxon>Bacillota</taxon>
        <taxon>Clostridia</taxon>
        <taxon>Eubacteriales</taxon>
        <taxon>Clostridiaceae</taxon>
        <taxon>Clostridium</taxon>
    </lineage>
</organism>
<dbReference type="Gene3D" id="3.40.50.150">
    <property type="entry name" value="Vaccinia Virus protein VP39"/>
    <property type="match status" value="1"/>
</dbReference>
<protein>
    <recommendedName>
        <fullName evidence="7">Spermidine synthase</fullName>
    </recommendedName>
</protein>
<dbReference type="RefSeq" id="WP_077864129.1">
    <property type="nucleotide sequence ID" value="NZ_LZYZ01000001.1"/>
</dbReference>
<accession>A0A1S8NIV4</accession>
<evidence type="ECO:0000256" key="2">
    <source>
        <dbReference type="ARBA" id="ARBA00022679"/>
    </source>
</evidence>
<reference evidence="5 6" key="1">
    <citation type="submission" date="2016-05" db="EMBL/GenBank/DDBJ databases">
        <title>Microbial solvent formation.</title>
        <authorList>
            <person name="Poehlein A."/>
            <person name="Montoya Solano J.D."/>
            <person name="Flitsch S."/>
            <person name="Krabben P."/>
            <person name="Duerre P."/>
            <person name="Daniel R."/>
        </authorList>
    </citation>
    <scope>NUCLEOTIDE SEQUENCE [LARGE SCALE GENOMIC DNA]</scope>
    <source>
        <strain evidence="5 6">L1-8</strain>
    </source>
</reference>
<evidence type="ECO:0000256" key="4">
    <source>
        <dbReference type="ARBA" id="ARBA00022884"/>
    </source>
</evidence>
<name>A0A1S8NIV4_CLOSA</name>
<dbReference type="Proteomes" id="UP000191154">
    <property type="component" value="Unassembled WGS sequence"/>
</dbReference>
<gene>
    <name evidence="5" type="ORF">CLOSAC_06860</name>
</gene>
<dbReference type="AlphaFoldDB" id="A0A1S8NIV4"/>
<dbReference type="CDD" id="cd02440">
    <property type="entry name" value="AdoMet_MTases"/>
    <property type="match status" value="1"/>
</dbReference>
<dbReference type="GO" id="GO:0032259">
    <property type="term" value="P:methylation"/>
    <property type="evidence" value="ECO:0007669"/>
    <property type="project" value="UniProtKB-KW"/>
</dbReference>
<keyword evidence="3" id="KW-0949">S-adenosyl-L-methionine</keyword>
<dbReference type="GO" id="GO:0008168">
    <property type="term" value="F:methyltransferase activity"/>
    <property type="evidence" value="ECO:0007669"/>
    <property type="project" value="UniProtKB-KW"/>
</dbReference>
<dbReference type="Pfam" id="PF00398">
    <property type="entry name" value="RrnaAD"/>
    <property type="match status" value="1"/>
</dbReference>
<dbReference type="InterPro" id="IPR001737">
    <property type="entry name" value="KsgA/Erm"/>
</dbReference>
<evidence type="ECO:0000313" key="5">
    <source>
        <dbReference type="EMBL" id="OOM16415.1"/>
    </source>
</evidence>